<gene>
    <name evidence="3" type="ORF">ASZ90_004689</name>
</gene>
<dbReference type="GO" id="GO:0008962">
    <property type="term" value="F:phosphatidylglycerophosphatase activity"/>
    <property type="evidence" value="ECO:0007669"/>
    <property type="project" value="UniProtKB-EC"/>
</dbReference>
<dbReference type="PANTHER" id="PTHR36305:SF1">
    <property type="entry name" value="PHOSPHATIDYLGLYCEROPHOSPHATASE A"/>
    <property type="match status" value="1"/>
</dbReference>
<keyword evidence="3" id="KW-0378">Hydrolase</keyword>
<evidence type="ECO:0000259" key="2">
    <source>
        <dbReference type="Pfam" id="PF04608"/>
    </source>
</evidence>
<dbReference type="AlphaFoldDB" id="A0A0W8FX56"/>
<dbReference type="EMBL" id="LNQE01000675">
    <property type="protein sequence ID" value="KUG25487.1"/>
    <property type="molecule type" value="Genomic_DNA"/>
</dbReference>
<evidence type="ECO:0000256" key="1">
    <source>
        <dbReference type="SAM" id="Phobius"/>
    </source>
</evidence>
<feature type="transmembrane region" description="Helical" evidence="1">
    <location>
        <begin position="44"/>
        <end position="62"/>
    </location>
</feature>
<reference evidence="3" key="1">
    <citation type="journal article" date="2015" name="Proc. Natl. Acad. Sci. U.S.A.">
        <title>Networks of energetic and metabolic interactions define dynamics in microbial communities.</title>
        <authorList>
            <person name="Embree M."/>
            <person name="Liu J.K."/>
            <person name="Al-Bassam M.M."/>
            <person name="Zengler K."/>
        </authorList>
    </citation>
    <scope>NUCLEOTIDE SEQUENCE</scope>
</reference>
<dbReference type="InterPro" id="IPR036681">
    <property type="entry name" value="PgpA-like_sf"/>
</dbReference>
<organism evidence="3">
    <name type="scientific">hydrocarbon metagenome</name>
    <dbReference type="NCBI Taxonomy" id="938273"/>
    <lineage>
        <taxon>unclassified sequences</taxon>
        <taxon>metagenomes</taxon>
        <taxon>ecological metagenomes</taxon>
    </lineage>
</organism>
<dbReference type="GO" id="GO:0006629">
    <property type="term" value="P:lipid metabolic process"/>
    <property type="evidence" value="ECO:0007669"/>
    <property type="project" value="InterPro"/>
</dbReference>
<proteinExistence type="predicted"/>
<keyword evidence="1" id="KW-1133">Transmembrane helix</keyword>
<sequence length="150" mass="16482">MKLSIIEKLIGSAFFTGYIKYAPGTFGSLAAILIYLLPGFENPTIMIAAISICIVGGIKLGTKYEKIYGKDPSQFTLDEVIGTWISLLFVPKTILFVATAFVIWRVLDIIKPFPARLAEKIKGGIGIILDDVIAGFYTLLIVHIIVLLFK</sequence>
<feature type="transmembrane region" description="Helical" evidence="1">
    <location>
        <begin position="124"/>
        <end position="149"/>
    </location>
</feature>
<dbReference type="PANTHER" id="PTHR36305">
    <property type="entry name" value="PHOSPHATIDYLGLYCEROPHOSPHATASE A"/>
    <property type="match status" value="1"/>
</dbReference>
<accession>A0A0W8FX56</accession>
<feature type="domain" description="YutG/PgpA" evidence="2">
    <location>
        <begin position="10"/>
        <end position="145"/>
    </location>
</feature>
<dbReference type="EC" id="3.1.3.27" evidence="3"/>
<feature type="transmembrane region" description="Helical" evidence="1">
    <location>
        <begin position="21"/>
        <end position="38"/>
    </location>
</feature>
<keyword evidence="1" id="KW-0472">Membrane</keyword>
<protein>
    <submittedName>
        <fullName evidence="3">Phosphatidylglycerophosphatase a</fullName>
        <ecNumber evidence="3">3.1.3.27</ecNumber>
    </submittedName>
</protein>
<name>A0A0W8FX56_9ZZZZ</name>
<dbReference type="PIRSF" id="PIRSF006162">
    <property type="entry name" value="PgpA"/>
    <property type="match status" value="1"/>
</dbReference>
<dbReference type="InterPro" id="IPR007686">
    <property type="entry name" value="YutG/PgpA"/>
</dbReference>
<dbReference type="SUPFAM" id="SSF101307">
    <property type="entry name" value="YutG-like"/>
    <property type="match status" value="1"/>
</dbReference>
<comment type="caution">
    <text evidence="3">The sequence shown here is derived from an EMBL/GenBank/DDBJ whole genome shotgun (WGS) entry which is preliminary data.</text>
</comment>
<dbReference type="InterPro" id="IPR026037">
    <property type="entry name" value="PgpA"/>
</dbReference>
<dbReference type="CDD" id="cd06971">
    <property type="entry name" value="PgpA"/>
    <property type="match status" value="1"/>
</dbReference>
<keyword evidence="1" id="KW-0812">Transmembrane</keyword>
<feature type="transmembrane region" description="Helical" evidence="1">
    <location>
        <begin position="83"/>
        <end position="104"/>
    </location>
</feature>
<evidence type="ECO:0000313" key="3">
    <source>
        <dbReference type="EMBL" id="KUG25487.1"/>
    </source>
</evidence>
<dbReference type="Pfam" id="PF04608">
    <property type="entry name" value="PgpA"/>
    <property type="match status" value="1"/>
</dbReference>